<dbReference type="AlphaFoldDB" id="A0A1J1LK51"/>
<dbReference type="EMBL" id="CZDF01000156">
    <property type="protein sequence ID" value="CUR32863.1"/>
    <property type="molecule type" value="Genomic_DNA"/>
</dbReference>
<dbReference type="RefSeq" id="WP_083580037.1">
    <property type="nucleotide sequence ID" value="NZ_LN889802.1"/>
</dbReference>
<dbReference type="Proteomes" id="UP000184315">
    <property type="component" value="Unassembled WGS sequence"/>
</dbReference>
<keyword evidence="3" id="KW-1185">Reference proteome</keyword>
<feature type="compositionally biased region" description="Polar residues" evidence="1">
    <location>
        <begin position="138"/>
        <end position="153"/>
    </location>
</feature>
<proteinExistence type="predicted"/>
<gene>
    <name evidence="2" type="ORF">PL9214500110</name>
</gene>
<organism evidence="2 3">
    <name type="scientific">Planktothrix tepida PCC 9214</name>
    <dbReference type="NCBI Taxonomy" id="671072"/>
    <lineage>
        <taxon>Bacteria</taxon>
        <taxon>Bacillati</taxon>
        <taxon>Cyanobacteriota</taxon>
        <taxon>Cyanophyceae</taxon>
        <taxon>Oscillatoriophycideae</taxon>
        <taxon>Oscillatoriales</taxon>
        <taxon>Microcoleaceae</taxon>
        <taxon>Planktothrix</taxon>
    </lineage>
</organism>
<evidence type="ECO:0000256" key="1">
    <source>
        <dbReference type="SAM" id="MobiDB-lite"/>
    </source>
</evidence>
<name>A0A1J1LK51_9CYAN</name>
<dbReference type="OrthoDB" id="2079639at2"/>
<protein>
    <submittedName>
        <fullName evidence="2">Uncharacterized protein</fullName>
    </submittedName>
</protein>
<reference evidence="3" key="1">
    <citation type="submission" date="2015-10" db="EMBL/GenBank/DDBJ databases">
        <authorList>
            <person name="Regsiter A."/>
            <person name="william w."/>
        </authorList>
    </citation>
    <scope>NUCLEOTIDE SEQUENCE [LARGE SCALE GENOMIC DNA]</scope>
</reference>
<sequence>MFVTILNKVADQINQKYRGIPHDRLFEDIDPLFEAIKIWCKKLDLNDDETNYIKDIYCRDEVKELTDYLDEEWKFNFLFKRSKLYDLEFWKVIKIKGKDENIKFIVLIAFAITAICYCIYKLDKLDKEQQITRREGTIKSSNDPSFTVQNPSDKTLPPSPNPTITKQFLVLVVSHAEAGFLESLQAQERIDFKDGESLYEITKYLWVGTEDKYSKIEANISDYSVAKGAESEYDIYLVSIELNQADEGFNSNVNQLDRYDAFRKLADLSVNLTISPRLQMEAYENIGVYNR</sequence>
<accession>A0A1J1LK51</accession>
<evidence type="ECO:0000313" key="3">
    <source>
        <dbReference type="Proteomes" id="UP000184315"/>
    </source>
</evidence>
<evidence type="ECO:0000313" key="2">
    <source>
        <dbReference type="EMBL" id="CUR32863.1"/>
    </source>
</evidence>
<feature type="region of interest" description="Disordered" evidence="1">
    <location>
        <begin position="136"/>
        <end position="160"/>
    </location>
</feature>
<dbReference type="STRING" id="671072.PL9214500110"/>